<keyword evidence="3" id="KW-1185">Reference proteome</keyword>
<gene>
    <name evidence="2" type="ORF">PR048_005381</name>
</gene>
<evidence type="ECO:0000259" key="1">
    <source>
        <dbReference type="Pfam" id="PF03184"/>
    </source>
</evidence>
<organism evidence="2 3">
    <name type="scientific">Dryococelus australis</name>
    <dbReference type="NCBI Taxonomy" id="614101"/>
    <lineage>
        <taxon>Eukaryota</taxon>
        <taxon>Metazoa</taxon>
        <taxon>Ecdysozoa</taxon>
        <taxon>Arthropoda</taxon>
        <taxon>Hexapoda</taxon>
        <taxon>Insecta</taxon>
        <taxon>Pterygota</taxon>
        <taxon>Neoptera</taxon>
        <taxon>Polyneoptera</taxon>
        <taxon>Phasmatodea</taxon>
        <taxon>Verophasmatodea</taxon>
        <taxon>Anareolatae</taxon>
        <taxon>Phasmatidae</taxon>
        <taxon>Eurycanthinae</taxon>
        <taxon>Dryococelus</taxon>
    </lineage>
</organism>
<dbReference type="Proteomes" id="UP001159363">
    <property type="component" value="Chromosome 2"/>
</dbReference>
<protein>
    <recommendedName>
        <fullName evidence="1">DDE-1 domain-containing protein</fullName>
    </recommendedName>
</protein>
<feature type="domain" description="DDE-1" evidence="1">
    <location>
        <begin position="122"/>
        <end position="203"/>
    </location>
</feature>
<comment type="caution">
    <text evidence="2">The sequence shown here is derived from an EMBL/GenBank/DDBJ whole genome shotgun (WGS) entry which is preliminary data.</text>
</comment>
<sequence>MAFKIETFDFCKEHGVPNNFDNETKLAGEDWFSGFRKRHPDVTLRKTTGLSLERANAMNRAAVKRFFQRLNSALKITCADRDDSRVYICDESGLSMVPGTKLVFGKTGNRYSYQIQSSERGVLTTIVSCSSTNRHYITPFVIFKGKRLLDKLKTGFPHGNFVTVTKSGYMDKETFLMWMKHFQKHRPNIEEPALLVLDGHGSH</sequence>
<dbReference type="InterPro" id="IPR004875">
    <property type="entry name" value="DDE_SF_endonuclease_dom"/>
</dbReference>
<name>A0ABQ9I7Z9_9NEOP</name>
<dbReference type="EMBL" id="JARBHB010000002">
    <property type="protein sequence ID" value="KAJ8892800.1"/>
    <property type="molecule type" value="Genomic_DNA"/>
</dbReference>
<reference evidence="2 3" key="1">
    <citation type="submission" date="2023-02" db="EMBL/GenBank/DDBJ databases">
        <title>LHISI_Scaffold_Assembly.</title>
        <authorList>
            <person name="Stuart O.P."/>
            <person name="Cleave R."/>
            <person name="Magrath M.J.L."/>
            <person name="Mikheyev A.S."/>
        </authorList>
    </citation>
    <scope>NUCLEOTIDE SEQUENCE [LARGE SCALE GENOMIC DNA]</scope>
    <source>
        <strain evidence="2">Daus_M_001</strain>
        <tissue evidence="2">Leg muscle</tissue>
    </source>
</reference>
<proteinExistence type="predicted"/>
<evidence type="ECO:0000313" key="3">
    <source>
        <dbReference type="Proteomes" id="UP001159363"/>
    </source>
</evidence>
<evidence type="ECO:0000313" key="2">
    <source>
        <dbReference type="EMBL" id="KAJ8892800.1"/>
    </source>
</evidence>
<dbReference type="Pfam" id="PF03184">
    <property type="entry name" value="DDE_1"/>
    <property type="match status" value="1"/>
</dbReference>
<accession>A0ABQ9I7Z9</accession>